<accession>A0A2I0IGD8</accession>
<keyword evidence="2" id="KW-0812">Transmembrane</keyword>
<dbReference type="Proteomes" id="UP000233551">
    <property type="component" value="Unassembled WGS sequence"/>
</dbReference>
<keyword evidence="2" id="KW-1133">Transmembrane helix</keyword>
<comment type="caution">
    <text evidence="3">The sequence shown here is derived from an EMBL/GenBank/DDBJ whole genome shotgun (WGS) entry which is preliminary data.</text>
</comment>
<dbReference type="AlphaFoldDB" id="A0A2I0IGD8"/>
<feature type="region of interest" description="Disordered" evidence="1">
    <location>
        <begin position="189"/>
        <end position="227"/>
    </location>
</feature>
<evidence type="ECO:0000313" key="4">
    <source>
        <dbReference type="Proteomes" id="UP000233551"/>
    </source>
</evidence>
<feature type="transmembrane region" description="Helical" evidence="2">
    <location>
        <begin position="163"/>
        <end position="181"/>
    </location>
</feature>
<evidence type="ECO:0000313" key="3">
    <source>
        <dbReference type="EMBL" id="PKI43085.1"/>
    </source>
</evidence>
<keyword evidence="2" id="KW-0472">Membrane</keyword>
<evidence type="ECO:0000256" key="1">
    <source>
        <dbReference type="SAM" id="MobiDB-lite"/>
    </source>
</evidence>
<reference evidence="3 4" key="1">
    <citation type="submission" date="2017-11" db="EMBL/GenBank/DDBJ databases">
        <title>De-novo sequencing of pomegranate (Punica granatum L.) genome.</title>
        <authorList>
            <person name="Akparov Z."/>
            <person name="Amiraslanov A."/>
            <person name="Hajiyeva S."/>
            <person name="Abbasov M."/>
            <person name="Kaur K."/>
            <person name="Hamwieh A."/>
            <person name="Solovyev V."/>
            <person name="Salamov A."/>
            <person name="Braich B."/>
            <person name="Kosarev P."/>
            <person name="Mahmoud A."/>
            <person name="Hajiyev E."/>
            <person name="Babayeva S."/>
            <person name="Izzatullayeva V."/>
            <person name="Mammadov A."/>
            <person name="Mammadov A."/>
            <person name="Sharifova S."/>
            <person name="Ojaghi J."/>
            <person name="Eynullazada K."/>
            <person name="Bayramov B."/>
            <person name="Abdulazimova A."/>
            <person name="Shahmuradov I."/>
        </authorList>
    </citation>
    <scope>NUCLEOTIDE SEQUENCE [LARGE SCALE GENOMIC DNA]</scope>
    <source>
        <strain evidence="4">cv. AG2017</strain>
        <tissue evidence="3">Leaf</tissue>
    </source>
</reference>
<feature type="transmembrane region" description="Helical" evidence="2">
    <location>
        <begin position="129"/>
        <end position="151"/>
    </location>
</feature>
<name>A0A2I0IGD8_PUNGR</name>
<protein>
    <submittedName>
        <fullName evidence="3">Uncharacterized protein</fullName>
    </submittedName>
</protein>
<proteinExistence type="predicted"/>
<organism evidence="3 4">
    <name type="scientific">Punica granatum</name>
    <name type="common">Pomegranate</name>
    <dbReference type="NCBI Taxonomy" id="22663"/>
    <lineage>
        <taxon>Eukaryota</taxon>
        <taxon>Viridiplantae</taxon>
        <taxon>Streptophyta</taxon>
        <taxon>Embryophyta</taxon>
        <taxon>Tracheophyta</taxon>
        <taxon>Spermatophyta</taxon>
        <taxon>Magnoliopsida</taxon>
        <taxon>eudicotyledons</taxon>
        <taxon>Gunneridae</taxon>
        <taxon>Pentapetalae</taxon>
        <taxon>rosids</taxon>
        <taxon>malvids</taxon>
        <taxon>Myrtales</taxon>
        <taxon>Lythraceae</taxon>
        <taxon>Punica</taxon>
    </lineage>
</organism>
<gene>
    <name evidence="3" type="ORF">CRG98_036564</name>
</gene>
<evidence type="ECO:0000256" key="2">
    <source>
        <dbReference type="SAM" id="Phobius"/>
    </source>
</evidence>
<feature type="transmembrane region" description="Helical" evidence="2">
    <location>
        <begin position="269"/>
        <end position="289"/>
    </location>
</feature>
<dbReference type="EMBL" id="PGOL01003088">
    <property type="protein sequence ID" value="PKI43085.1"/>
    <property type="molecule type" value="Genomic_DNA"/>
</dbReference>
<dbReference type="STRING" id="22663.A0A2I0IGD8"/>
<feature type="transmembrane region" description="Helical" evidence="2">
    <location>
        <begin position="98"/>
        <end position="117"/>
    </location>
</feature>
<sequence length="336" mass="37546">MNRPRLPSPIYSSWIPREAPIAVEFHRLINDPSVVISWDIGFRGPAQTSARYLIHKLQLTTPNGFSVSLQRRGFLLSGINKNPRLSEQGGKMGVKQRVLTCLWMILYIVISSAVVLYNKWILSAKYFNFPFPITLGFVQLAFQALFAFAFVHVFKVVPSANMNYIIGYAIALLGIMMYHFLTNREIQGANSPSNGSPTPESSSSSDTPKSSSSSDGSPTSKRTTKLPSAFHGESCKQYPCLLIREDFTVVNQENSGSPEQIRKMRVKQTVLSCLWVILYIVISSALILYNKCILSVKHFPFPITLALIQMVFQGFAAVVLVHVFKVVPLDDMNSET</sequence>
<feature type="transmembrane region" description="Helical" evidence="2">
    <location>
        <begin position="301"/>
        <end position="324"/>
    </location>
</feature>
<feature type="compositionally biased region" description="Low complexity" evidence="1">
    <location>
        <begin position="190"/>
        <end position="221"/>
    </location>
</feature>
<keyword evidence="4" id="KW-1185">Reference proteome</keyword>